<dbReference type="EMBL" id="FUWG01000003">
    <property type="protein sequence ID" value="SJZ30251.1"/>
    <property type="molecule type" value="Genomic_DNA"/>
</dbReference>
<evidence type="ECO:0000256" key="2">
    <source>
        <dbReference type="ARBA" id="ARBA00012381"/>
    </source>
</evidence>
<dbReference type="Pfam" id="PF00293">
    <property type="entry name" value="NUDIX"/>
    <property type="match status" value="1"/>
</dbReference>
<dbReference type="InterPro" id="IPR015797">
    <property type="entry name" value="NUDIX_hydrolase-like_dom_sf"/>
</dbReference>
<dbReference type="PROSITE" id="PS00893">
    <property type="entry name" value="NUDIX_BOX"/>
    <property type="match status" value="1"/>
</dbReference>
<dbReference type="Gene3D" id="3.90.79.10">
    <property type="entry name" value="Nucleoside Triphosphate Pyrophosphohydrolase"/>
    <property type="match status" value="1"/>
</dbReference>
<dbReference type="Proteomes" id="UP000190423">
    <property type="component" value="Unassembled WGS sequence"/>
</dbReference>
<organism evidence="8 9">
    <name type="scientific">Treponema porcinum</name>
    <dbReference type="NCBI Taxonomy" id="261392"/>
    <lineage>
        <taxon>Bacteria</taxon>
        <taxon>Pseudomonadati</taxon>
        <taxon>Spirochaetota</taxon>
        <taxon>Spirochaetia</taxon>
        <taxon>Spirochaetales</taxon>
        <taxon>Treponemataceae</taxon>
        <taxon>Treponema</taxon>
    </lineage>
</organism>
<gene>
    <name evidence="8" type="ORF">SAMN02745149_00415</name>
</gene>
<evidence type="ECO:0000256" key="1">
    <source>
        <dbReference type="ARBA" id="ARBA00001946"/>
    </source>
</evidence>
<dbReference type="SUPFAM" id="SSF55811">
    <property type="entry name" value="Nudix"/>
    <property type="match status" value="1"/>
</dbReference>
<evidence type="ECO:0000256" key="6">
    <source>
        <dbReference type="ARBA" id="ARBA00023027"/>
    </source>
</evidence>
<dbReference type="PANTHER" id="PTHR11383:SF3">
    <property type="entry name" value="NAD(P)H PYROPHOSPHATASE NUDT13, MITOCHONDRIAL"/>
    <property type="match status" value="1"/>
</dbReference>
<keyword evidence="5" id="KW-0460">Magnesium</keyword>
<proteinExistence type="predicted"/>
<dbReference type="NCBIfam" id="NF001299">
    <property type="entry name" value="PRK00241.1"/>
    <property type="match status" value="1"/>
</dbReference>
<evidence type="ECO:0000313" key="8">
    <source>
        <dbReference type="EMBL" id="SJZ30251.1"/>
    </source>
</evidence>
<dbReference type="InterPro" id="IPR000086">
    <property type="entry name" value="NUDIX_hydrolase_dom"/>
</dbReference>
<dbReference type="InterPro" id="IPR049734">
    <property type="entry name" value="NudC-like_C"/>
</dbReference>
<dbReference type="CDD" id="cd03429">
    <property type="entry name" value="NUDIX_NADH_pyrophosphatase_Nudt13"/>
    <property type="match status" value="1"/>
</dbReference>
<dbReference type="InterPro" id="IPR020084">
    <property type="entry name" value="NUDIX_hydrolase_CS"/>
</dbReference>
<sequence length="256" mass="29099">MITPNLIKRTDRNIIIKDNNIILNDNGTLPSFEKLLELKAQYPASHCIAERENAFSALELPDEAEVSGTKEIAFREYFFTHSEEDSYTAARAKTLLTWTKKMNFCPKCGSTLAYCKEESAKECPECSVQYFPKIEPCIIVLVKKEDKVLLVRHSYRNQDIFACIAGFIEAGESAEHAVYREVKEEVGITVRNIQYKGSQSWPFPDQLMLAYTADYDSGEFSLQKEEIAEAGWFSKENIPASPKPGSVAYRLIHNLF</sequence>
<dbReference type="RefSeq" id="WP_159446126.1">
    <property type="nucleotide sequence ID" value="NZ_FUWG01000003.1"/>
</dbReference>
<dbReference type="GO" id="GO:0016787">
    <property type="term" value="F:hydrolase activity"/>
    <property type="evidence" value="ECO:0007669"/>
    <property type="project" value="UniProtKB-KW"/>
</dbReference>
<evidence type="ECO:0000313" key="9">
    <source>
        <dbReference type="Proteomes" id="UP000190423"/>
    </source>
</evidence>
<dbReference type="EC" id="3.6.1.22" evidence="2"/>
<dbReference type="OrthoDB" id="9787476at2"/>
<dbReference type="PROSITE" id="PS51462">
    <property type="entry name" value="NUDIX"/>
    <property type="match status" value="1"/>
</dbReference>
<dbReference type="AlphaFoldDB" id="A0A1T4JJC6"/>
<evidence type="ECO:0000256" key="5">
    <source>
        <dbReference type="ARBA" id="ARBA00022842"/>
    </source>
</evidence>
<keyword evidence="9" id="KW-1185">Reference proteome</keyword>
<dbReference type="GO" id="GO:0046872">
    <property type="term" value="F:metal ion binding"/>
    <property type="evidence" value="ECO:0007669"/>
    <property type="project" value="UniProtKB-KW"/>
</dbReference>
<keyword evidence="3" id="KW-0479">Metal-binding</keyword>
<dbReference type="GeneID" id="78315735"/>
<reference evidence="8 9" key="1">
    <citation type="submission" date="2017-02" db="EMBL/GenBank/DDBJ databases">
        <authorList>
            <person name="Peterson S.W."/>
        </authorList>
    </citation>
    <scope>NUCLEOTIDE SEQUENCE [LARGE SCALE GENOMIC DNA]</scope>
    <source>
        <strain evidence="8 9">ATCC BAA-908</strain>
    </source>
</reference>
<feature type="domain" description="Nudix hydrolase" evidence="7">
    <location>
        <begin position="132"/>
        <end position="255"/>
    </location>
</feature>
<protein>
    <recommendedName>
        <fullName evidence="2">NAD(+) diphosphatase</fullName>
        <ecNumber evidence="2">3.6.1.22</ecNumber>
    </recommendedName>
</protein>
<evidence type="ECO:0000256" key="4">
    <source>
        <dbReference type="ARBA" id="ARBA00022801"/>
    </source>
</evidence>
<comment type="cofactor">
    <cofactor evidence="1">
        <name>Mg(2+)</name>
        <dbReference type="ChEBI" id="CHEBI:18420"/>
    </cofactor>
</comment>
<accession>A0A1T4JJC6</accession>
<keyword evidence="4" id="KW-0378">Hydrolase</keyword>
<dbReference type="Gene3D" id="3.90.79.20">
    <property type="match status" value="1"/>
</dbReference>
<evidence type="ECO:0000256" key="3">
    <source>
        <dbReference type="ARBA" id="ARBA00022723"/>
    </source>
</evidence>
<dbReference type="PANTHER" id="PTHR11383">
    <property type="entry name" value="NUCLEOSIDE DIPHOSPHATE-LINKED MOIETY X MOTIF 13"/>
    <property type="match status" value="1"/>
</dbReference>
<evidence type="ECO:0000259" key="7">
    <source>
        <dbReference type="PROSITE" id="PS51462"/>
    </source>
</evidence>
<name>A0A1T4JJC6_TREPO</name>
<keyword evidence="6" id="KW-0520">NAD</keyword>
<dbReference type="STRING" id="261392.SAMN02745149_00415"/>